<comment type="catalytic activity">
    <reaction evidence="1">
        <text>(6R)-NADHX = (6S)-NADHX</text>
        <dbReference type="Rhea" id="RHEA:32215"/>
        <dbReference type="ChEBI" id="CHEBI:64074"/>
        <dbReference type="ChEBI" id="CHEBI:64075"/>
        <dbReference type="EC" id="5.1.99.6"/>
    </reaction>
</comment>
<dbReference type="GO" id="GO:0000166">
    <property type="term" value="F:nucleotide binding"/>
    <property type="evidence" value="ECO:0007669"/>
    <property type="project" value="UniProtKB-KW"/>
</dbReference>
<dbReference type="GO" id="GO:0005739">
    <property type="term" value="C:mitochondrion"/>
    <property type="evidence" value="ECO:0007669"/>
    <property type="project" value="TreeGrafter"/>
</dbReference>
<evidence type="ECO:0000256" key="3">
    <source>
        <dbReference type="ARBA" id="ARBA00012228"/>
    </source>
</evidence>
<dbReference type="RefSeq" id="XP_013755309.1">
    <property type="nucleotide sequence ID" value="XM_013899855.1"/>
</dbReference>
<dbReference type="Pfam" id="PF03853">
    <property type="entry name" value="YjeF_N"/>
    <property type="match status" value="1"/>
</dbReference>
<dbReference type="GO" id="GO:0052856">
    <property type="term" value="F:NAD(P)HX epimerase activity"/>
    <property type="evidence" value="ECO:0007669"/>
    <property type="project" value="UniProtKB-EC"/>
</dbReference>
<keyword evidence="7" id="KW-0630">Potassium</keyword>
<evidence type="ECO:0000256" key="8">
    <source>
        <dbReference type="ARBA" id="ARBA00023027"/>
    </source>
</evidence>
<dbReference type="eggNOG" id="KOG2585">
    <property type="taxonomic scope" value="Eukaryota"/>
</dbReference>
<sequence>MDLLGELGGFHTLQLMELAGLAVAHAVAATYPAAQAKRVVVVSGGGNNGGDGFIAARHLVHMGYEVSVWNPYTSSRSEELFERLLHQCAALGIPISRSADDGPALDDFDLVLDALRAPLDAVVAAMARCDKPVVSVDVPSGWDVDAGDVNGVGLSPAVLVSLTLPKLCALHFDGTHIIGGRFVPPDVAAKHKLALPDYPGAATIATL</sequence>
<gene>
    <name evidence="11" type="ORF">AMSG_08080</name>
</gene>
<protein>
    <recommendedName>
        <fullName evidence="3">NAD(P)H-hydrate epimerase</fullName>
        <ecNumber evidence="3">5.1.99.6</ecNumber>
    </recommendedName>
</protein>
<dbReference type="STRING" id="461836.A0A0L0DJV8"/>
<proteinExistence type="predicted"/>
<evidence type="ECO:0000313" key="12">
    <source>
        <dbReference type="Proteomes" id="UP000054408"/>
    </source>
</evidence>
<evidence type="ECO:0000256" key="4">
    <source>
        <dbReference type="ARBA" id="ARBA00022723"/>
    </source>
</evidence>
<keyword evidence="5" id="KW-0547">Nucleotide-binding</keyword>
<dbReference type="InterPro" id="IPR036652">
    <property type="entry name" value="YjeF_N_dom_sf"/>
</dbReference>
<evidence type="ECO:0000256" key="6">
    <source>
        <dbReference type="ARBA" id="ARBA00022857"/>
    </source>
</evidence>
<evidence type="ECO:0000256" key="7">
    <source>
        <dbReference type="ARBA" id="ARBA00022958"/>
    </source>
</evidence>
<evidence type="ECO:0000256" key="5">
    <source>
        <dbReference type="ARBA" id="ARBA00022741"/>
    </source>
</evidence>
<keyword evidence="8" id="KW-0520">NAD</keyword>
<keyword evidence="4" id="KW-0479">Metal-binding</keyword>
<accession>A0A0L0DJV8</accession>
<dbReference type="Proteomes" id="UP000054408">
    <property type="component" value="Unassembled WGS sequence"/>
</dbReference>
<reference evidence="11 12" key="1">
    <citation type="submission" date="2010-05" db="EMBL/GenBank/DDBJ databases">
        <title>The Genome Sequence of Thecamonas trahens ATCC 50062.</title>
        <authorList>
            <consortium name="The Broad Institute Genome Sequencing Platform"/>
            <person name="Russ C."/>
            <person name="Cuomo C."/>
            <person name="Shea T."/>
            <person name="Young S.K."/>
            <person name="Zeng Q."/>
            <person name="Koehrsen M."/>
            <person name="Haas B."/>
            <person name="Borodovsky M."/>
            <person name="Guigo R."/>
            <person name="Alvarado L."/>
            <person name="Berlin A."/>
            <person name="Bochicchio J."/>
            <person name="Borenstein D."/>
            <person name="Chapman S."/>
            <person name="Chen Z."/>
            <person name="Freedman E."/>
            <person name="Gellesch M."/>
            <person name="Goldberg J."/>
            <person name="Griggs A."/>
            <person name="Gujja S."/>
            <person name="Heilman E."/>
            <person name="Heiman D."/>
            <person name="Hepburn T."/>
            <person name="Howarth C."/>
            <person name="Jen D."/>
            <person name="Larson L."/>
            <person name="Mehta T."/>
            <person name="Park D."/>
            <person name="Pearson M."/>
            <person name="Roberts A."/>
            <person name="Saif S."/>
            <person name="Shenoy N."/>
            <person name="Sisk P."/>
            <person name="Stolte C."/>
            <person name="Sykes S."/>
            <person name="Thomson T."/>
            <person name="Walk T."/>
            <person name="White J."/>
            <person name="Yandava C."/>
            <person name="Burger G."/>
            <person name="Gray M.W."/>
            <person name="Holland P.W.H."/>
            <person name="King N."/>
            <person name="Lang F.B.F."/>
            <person name="Roger A.J."/>
            <person name="Ruiz-Trillo I."/>
            <person name="Lander E."/>
            <person name="Nusbaum C."/>
        </authorList>
    </citation>
    <scope>NUCLEOTIDE SEQUENCE [LARGE SCALE GENOMIC DNA]</scope>
    <source>
        <strain evidence="11 12">ATCC 50062</strain>
    </source>
</reference>
<dbReference type="PROSITE" id="PS51385">
    <property type="entry name" value="YJEF_N"/>
    <property type="match status" value="1"/>
</dbReference>
<comment type="catalytic activity">
    <reaction evidence="2">
        <text>(6R)-NADPHX = (6S)-NADPHX</text>
        <dbReference type="Rhea" id="RHEA:32227"/>
        <dbReference type="ChEBI" id="CHEBI:64076"/>
        <dbReference type="ChEBI" id="CHEBI:64077"/>
        <dbReference type="EC" id="5.1.99.6"/>
    </reaction>
</comment>
<keyword evidence="6" id="KW-0521">NADP</keyword>
<dbReference type="GeneID" id="25566850"/>
<dbReference type="AlphaFoldDB" id="A0A0L0DJV8"/>
<dbReference type="OrthoDB" id="10064708at2759"/>
<feature type="domain" description="YjeF N-terminal" evidence="10">
    <location>
        <begin position="1"/>
        <end position="195"/>
    </location>
</feature>
<dbReference type="InterPro" id="IPR004443">
    <property type="entry name" value="YjeF_N_dom"/>
</dbReference>
<dbReference type="InterPro" id="IPR032976">
    <property type="entry name" value="YJEFN_prot_NAXE-like"/>
</dbReference>
<keyword evidence="9" id="KW-0413">Isomerase</keyword>
<evidence type="ECO:0000256" key="9">
    <source>
        <dbReference type="ARBA" id="ARBA00023235"/>
    </source>
</evidence>
<evidence type="ECO:0000256" key="1">
    <source>
        <dbReference type="ARBA" id="ARBA00000013"/>
    </source>
</evidence>
<dbReference type="EC" id="5.1.99.6" evidence="3"/>
<name>A0A0L0DJV8_THETB</name>
<dbReference type="GO" id="GO:0046872">
    <property type="term" value="F:metal ion binding"/>
    <property type="evidence" value="ECO:0007669"/>
    <property type="project" value="UniProtKB-KW"/>
</dbReference>
<dbReference type="OMA" id="SMFRGRY"/>
<dbReference type="EMBL" id="GL349473">
    <property type="protein sequence ID" value="KNC52515.1"/>
    <property type="molecule type" value="Genomic_DNA"/>
</dbReference>
<dbReference type="NCBIfam" id="TIGR00197">
    <property type="entry name" value="yjeF_nterm"/>
    <property type="match status" value="1"/>
</dbReference>
<evidence type="ECO:0000259" key="10">
    <source>
        <dbReference type="PROSITE" id="PS51385"/>
    </source>
</evidence>
<evidence type="ECO:0000256" key="2">
    <source>
        <dbReference type="ARBA" id="ARBA00000909"/>
    </source>
</evidence>
<dbReference type="PANTHER" id="PTHR13232">
    <property type="entry name" value="NAD(P)H-HYDRATE EPIMERASE"/>
    <property type="match status" value="1"/>
</dbReference>
<dbReference type="Gene3D" id="3.40.50.10260">
    <property type="entry name" value="YjeF N-terminal domain"/>
    <property type="match status" value="1"/>
</dbReference>
<dbReference type="PANTHER" id="PTHR13232:SF10">
    <property type="entry name" value="NAD(P)H-HYDRATE EPIMERASE"/>
    <property type="match status" value="1"/>
</dbReference>
<dbReference type="SUPFAM" id="SSF64153">
    <property type="entry name" value="YjeF N-terminal domain-like"/>
    <property type="match status" value="1"/>
</dbReference>
<organism evidence="11 12">
    <name type="scientific">Thecamonas trahens ATCC 50062</name>
    <dbReference type="NCBI Taxonomy" id="461836"/>
    <lineage>
        <taxon>Eukaryota</taxon>
        <taxon>Apusozoa</taxon>
        <taxon>Apusomonadida</taxon>
        <taxon>Apusomonadidae</taxon>
        <taxon>Thecamonas</taxon>
    </lineage>
</organism>
<keyword evidence="12" id="KW-1185">Reference proteome</keyword>
<evidence type="ECO:0000313" key="11">
    <source>
        <dbReference type="EMBL" id="KNC52515.1"/>
    </source>
</evidence>